<dbReference type="GO" id="GO:0005524">
    <property type="term" value="F:ATP binding"/>
    <property type="evidence" value="ECO:0007669"/>
    <property type="project" value="UniProtKB-KW"/>
</dbReference>
<evidence type="ECO:0000256" key="2">
    <source>
        <dbReference type="ARBA" id="ARBA00022475"/>
    </source>
</evidence>
<dbReference type="EMBL" id="LDUG01000003">
    <property type="protein sequence ID" value="KVW99615.1"/>
    <property type="molecule type" value="Genomic_DNA"/>
</dbReference>
<evidence type="ECO:0000256" key="6">
    <source>
        <dbReference type="ARBA" id="ARBA00037066"/>
    </source>
</evidence>
<organism evidence="8 9">
    <name type="scientific">Thiobacillus denitrificans</name>
    <dbReference type="NCBI Taxonomy" id="36861"/>
    <lineage>
        <taxon>Bacteria</taxon>
        <taxon>Pseudomonadati</taxon>
        <taxon>Pseudomonadota</taxon>
        <taxon>Betaproteobacteria</taxon>
        <taxon>Nitrosomonadales</taxon>
        <taxon>Thiobacillaceae</taxon>
        <taxon>Thiobacillus</taxon>
    </lineage>
</organism>
<dbReference type="Gene3D" id="3.40.50.300">
    <property type="entry name" value="P-loop containing nucleotide triphosphate hydrolases"/>
    <property type="match status" value="1"/>
</dbReference>
<dbReference type="SMART" id="SM00382">
    <property type="entry name" value="AAA"/>
    <property type="match status" value="1"/>
</dbReference>
<keyword evidence="1" id="KW-0813">Transport</keyword>
<keyword evidence="4" id="KW-0067">ATP-binding</keyword>
<proteinExistence type="predicted"/>
<dbReference type="AlphaFoldDB" id="A0A106BVW8"/>
<dbReference type="Proteomes" id="UP000064243">
    <property type="component" value="Unassembled WGS sequence"/>
</dbReference>
<dbReference type="STRING" id="1123392.GCA_000376425_00153"/>
<keyword evidence="2" id="KW-0472">Membrane</keyword>
<sequence length="257" mass="27251">MESIAPRLTAFQLTLQTGTRTLVESLDLTLEAGEVLGILGANGAGKSTLLTVLAGLAAAAQGRVTLDGSALDTLPPLTRAQHIGLLPQGDEGGFFGNVRDFVALGHYPFGAAQGSPFGHAPDDLAPHLATWELTELARRPLDTLSGGEHQRARLAQLAVQAPRIALLDEPLTHLDPAHQARLLAWARSEANAGHSVVLTLHDPNWAACYCDRLLFLHGDGRWQLGTPAELLTPDSLEALYGPGTAALWRQGDRGKPV</sequence>
<evidence type="ECO:0000313" key="8">
    <source>
        <dbReference type="EMBL" id="KVW99615.1"/>
    </source>
</evidence>
<reference evidence="8 9" key="1">
    <citation type="journal article" date="2015" name="Appl. Environ. Microbiol.">
        <title>Aerobic and Anaerobic Thiosulfate Oxidation by a Cold-Adapted, Subglacial Chemoautotroph.</title>
        <authorList>
            <person name="Harrold Z.R."/>
            <person name="Skidmore M.L."/>
            <person name="Hamilton T.L."/>
            <person name="Desch L."/>
            <person name="Amada K."/>
            <person name="van Gelder W."/>
            <person name="Glover K."/>
            <person name="Roden E.E."/>
            <person name="Boyd E.S."/>
        </authorList>
    </citation>
    <scope>NUCLEOTIDE SEQUENCE [LARGE SCALE GENOMIC DNA]</scope>
    <source>
        <strain evidence="8 9">RG</strain>
    </source>
</reference>
<keyword evidence="5" id="KW-1278">Translocase</keyword>
<evidence type="ECO:0000256" key="1">
    <source>
        <dbReference type="ARBA" id="ARBA00022448"/>
    </source>
</evidence>
<accession>A0A106BVW8</accession>
<protein>
    <submittedName>
        <fullName evidence="8">Fe3+-siderophores ABC transporter ATPase</fullName>
    </submittedName>
</protein>
<dbReference type="SUPFAM" id="SSF52540">
    <property type="entry name" value="P-loop containing nucleoside triphosphate hydrolases"/>
    <property type="match status" value="1"/>
</dbReference>
<keyword evidence="9" id="KW-1185">Reference proteome</keyword>
<evidence type="ECO:0000259" key="7">
    <source>
        <dbReference type="PROSITE" id="PS50893"/>
    </source>
</evidence>
<evidence type="ECO:0000256" key="3">
    <source>
        <dbReference type="ARBA" id="ARBA00022741"/>
    </source>
</evidence>
<dbReference type="InterPro" id="IPR003593">
    <property type="entry name" value="AAA+_ATPase"/>
</dbReference>
<evidence type="ECO:0000256" key="5">
    <source>
        <dbReference type="ARBA" id="ARBA00022967"/>
    </source>
</evidence>
<dbReference type="InterPro" id="IPR027417">
    <property type="entry name" value="P-loop_NTPase"/>
</dbReference>
<dbReference type="InterPro" id="IPR003439">
    <property type="entry name" value="ABC_transporter-like_ATP-bd"/>
</dbReference>
<keyword evidence="2" id="KW-1003">Cell membrane</keyword>
<evidence type="ECO:0000313" key="9">
    <source>
        <dbReference type="Proteomes" id="UP000064243"/>
    </source>
</evidence>
<dbReference type="RefSeq" id="WP_059751211.1">
    <property type="nucleotide sequence ID" value="NZ_LDUG01000003.1"/>
</dbReference>
<comment type="function">
    <text evidence="6">Part of the ABC transporter complex HmuTUV involved in hemin import. Responsible for energy coupling to the transport system.</text>
</comment>
<dbReference type="PANTHER" id="PTHR42794:SF1">
    <property type="entry name" value="HEMIN IMPORT ATP-BINDING PROTEIN HMUV"/>
    <property type="match status" value="1"/>
</dbReference>
<feature type="domain" description="ABC transporter" evidence="7">
    <location>
        <begin position="8"/>
        <end position="243"/>
    </location>
</feature>
<dbReference type="GO" id="GO:0016887">
    <property type="term" value="F:ATP hydrolysis activity"/>
    <property type="evidence" value="ECO:0007669"/>
    <property type="project" value="InterPro"/>
</dbReference>
<dbReference type="PATRIC" id="fig|36861.3.peg.1997"/>
<gene>
    <name evidence="8" type="ORF">ABW22_01360</name>
</gene>
<name>A0A106BVW8_THIDE</name>
<comment type="caution">
    <text evidence="8">The sequence shown here is derived from an EMBL/GenBank/DDBJ whole genome shotgun (WGS) entry which is preliminary data.</text>
</comment>
<evidence type="ECO:0000256" key="4">
    <source>
        <dbReference type="ARBA" id="ARBA00022840"/>
    </source>
</evidence>
<dbReference type="Pfam" id="PF00005">
    <property type="entry name" value="ABC_tran"/>
    <property type="match status" value="1"/>
</dbReference>
<keyword evidence="3" id="KW-0547">Nucleotide-binding</keyword>
<dbReference type="CDD" id="cd03214">
    <property type="entry name" value="ABC_Iron-Siderophores_B12_Hemin"/>
    <property type="match status" value="1"/>
</dbReference>
<dbReference type="OrthoDB" id="5296765at2"/>
<dbReference type="PROSITE" id="PS50893">
    <property type="entry name" value="ABC_TRANSPORTER_2"/>
    <property type="match status" value="1"/>
</dbReference>
<dbReference type="PANTHER" id="PTHR42794">
    <property type="entry name" value="HEMIN IMPORT ATP-BINDING PROTEIN HMUV"/>
    <property type="match status" value="1"/>
</dbReference>